<dbReference type="KEGG" id="halc:EY643_18225"/>
<dbReference type="OrthoDB" id="5735314at2"/>
<keyword evidence="2" id="KW-1185">Reference proteome</keyword>
<accession>A0A5P9NR62</accession>
<dbReference type="AlphaFoldDB" id="A0A5P9NR62"/>
<name>A0A5P9NR62_9GAMM</name>
<dbReference type="Proteomes" id="UP000326287">
    <property type="component" value="Chromosome"/>
</dbReference>
<proteinExistence type="predicted"/>
<reference evidence="1 2" key="1">
    <citation type="submission" date="2019-02" db="EMBL/GenBank/DDBJ databases">
        <authorList>
            <person name="Li S.-H."/>
        </authorList>
    </citation>
    <scope>NUCLEOTIDE SEQUENCE [LARGE SCALE GENOMIC DNA]</scope>
    <source>
        <strain evidence="1 2">IMCC14385</strain>
    </source>
</reference>
<dbReference type="EMBL" id="CP036422">
    <property type="protein sequence ID" value="QFU77448.1"/>
    <property type="molecule type" value="Genomic_DNA"/>
</dbReference>
<sequence>MALAPLLKITYSYHWDASKHSLTPQHLTGLFGTLLSSRCLPRGQTEKNGVKMNTIKYIAGALAVTLLAACSSTPVMEDKPSSEFEGLNKVSSTGFNEVWGRPGTDLSSYSAIVATPLKSADAEIIQPGQSIQTRTRQDMEMTPEVEQGLAETWNDAITREAQDKGLATDGSGDKVLRIDASMTRIAPSANFAAEKQAPGRTTVYTEDSGDASIEFRLYDNTSGELLAVVRDKRSIGSQMWSRSNTVTASADVRNLYRNWANRLVTRITGN</sequence>
<organism evidence="1 2">
    <name type="scientific">Halioglobus maricola</name>
    <dbReference type="NCBI Taxonomy" id="2601894"/>
    <lineage>
        <taxon>Bacteria</taxon>
        <taxon>Pseudomonadati</taxon>
        <taxon>Pseudomonadota</taxon>
        <taxon>Gammaproteobacteria</taxon>
        <taxon>Cellvibrionales</taxon>
        <taxon>Halieaceae</taxon>
        <taxon>Halioglobus</taxon>
    </lineage>
</organism>
<protein>
    <submittedName>
        <fullName evidence="1">DUF3313 family protein</fullName>
    </submittedName>
</protein>
<evidence type="ECO:0000313" key="2">
    <source>
        <dbReference type="Proteomes" id="UP000326287"/>
    </source>
</evidence>
<dbReference type="InterPro" id="IPR021747">
    <property type="entry name" value="DUF3313"/>
</dbReference>
<dbReference type="Pfam" id="PF11769">
    <property type="entry name" value="DUF3313"/>
    <property type="match status" value="1"/>
</dbReference>
<evidence type="ECO:0000313" key="1">
    <source>
        <dbReference type="EMBL" id="QFU77448.1"/>
    </source>
</evidence>
<gene>
    <name evidence="1" type="ORF">EY643_18225</name>
</gene>